<gene>
    <name evidence="1" type="ORF">CCMP2556_LOCUS8938</name>
</gene>
<sequence length="345" mass="38086">MPTNVAQAAQSPLLSHLALNQKEKPESLLRTLKATQEPKVISWVATGLELRADQVPARSAVALFNRFADLGGPWTEDKEEAAAGILGALSELLRLHEEEKLTLQELLRNEVETGKLRWSHTPEWDRLRQFLELLARPVHLPAPLGAAAKGCEVLEQLCRGQEELTSLVHRQHVLPAVSSLLLAATKAGPSSSWLHFATFLVSLMEALMAEKDTDRFKLADPELFIPVWASRKVEPLTDSLLSTLRSSAQGQNPLLQCLSLQALTHLLRHHSPQALVVERSDAPKMSLDLISRCACDEEKLLVAFEFLLLVGLPEGHEAAALVRTAAARLPRSQRLQELAHVLVPK</sequence>
<keyword evidence="2" id="KW-1185">Reference proteome</keyword>
<comment type="caution">
    <text evidence="1">The sequence shown here is derived from an EMBL/GenBank/DDBJ whole genome shotgun (WGS) entry which is preliminary data.</text>
</comment>
<organism evidence="1 2">
    <name type="scientific">Durusdinium trenchii</name>
    <dbReference type="NCBI Taxonomy" id="1381693"/>
    <lineage>
        <taxon>Eukaryota</taxon>
        <taxon>Sar</taxon>
        <taxon>Alveolata</taxon>
        <taxon>Dinophyceae</taxon>
        <taxon>Suessiales</taxon>
        <taxon>Symbiodiniaceae</taxon>
        <taxon>Durusdinium</taxon>
    </lineage>
</organism>
<proteinExistence type="predicted"/>
<name>A0ABP0J017_9DINO</name>
<evidence type="ECO:0000313" key="1">
    <source>
        <dbReference type="EMBL" id="CAK9007682.1"/>
    </source>
</evidence>
<reference evidence="1 2" key="1">
    <citation type="submission" date="2024-02" db="EMBL/GenBank/DDBJ databases">
        <authorList>
            <person name="Chen Y."/>
            <person name="Shah S."/>
            <person name="Dougan E. K."/>
            <person name="Thang M."/>
            <person name="Chan C."/>
        </authorList>
    </citation>
    <scope>NUCLEOTIDE SEQUENCE [LARGE SCALE GENOMIC DNA]</scope>
</reference>
<evidence type="ECO:0008006" key="3">
    <source>
        <dbReference type="Google" id="ProtNLM"/>
    </source>
</evidence>
<accession>A0ABP0J017</accession>
<protein>
    <recommendedName>
        <fullName evidence="3">HEAT repeat-containing protein 1</fullName>
    </recommendedName>
</protein>
<evidence type="ECO:0000313" key="2">
    <source>
        <dbReference type="Proteomes" id="UP001642484"/>
    </source>
</evidence>
<dbReference type="Proteomes" id="UP001642484">
    <property type="component" value="Unassembled WGS sequence"/>
</dbReference>
<dbReference type="EMBL" id="CAXAMN010004113">
    <property type="protein sequence ID" value="CAK9007682.1"/>
    <property type="molecule type" value="Genomic_DNA"/>
</dbReference>